<evidence type="ECO:0000256" key="3">
    <source>
        <dbReference type="ARBA" id="ARBA00022840"/>
    </source>
</evidence>
<sequence length="221" mass="25381">MQPLTLKIDSVQLAFNERKILQDIYLECKQGEVVGLLGRNGSGKSSLLKIVFGTLRSSFKHVSIDGNFIQHGYLQSRIAYLPQHNYLPRGIKISRLANILIDEIYWNDFSNLSIYQDHRHKNAEQLSGGELRQFEMLMILYSKADFILLDEPFTHVTPVQADYFKGVIEKVAQTKGIIITDHQYQDVLDISDRIILLKDGCTKPIKNIDDLITHNYIGNFR</sequence>
<feature type="domain" description="ABC transporter" evidence="4">
    <location>
        <begin position="6"/>
        <end position="220"/>
    </location>
</feature>
<dbReference type="OrthoDB" id="9785229at2"/>
<dbReference type="AlphaFoldDB" id="A0A556MBZ4"/>
<dbReference type="PANTHER" id="PTHR42734">
    <property type="entry name" value="METAL TRANSPORT SYSTEM ATP-BINDING PROTEIN TM_0124-RELATED"/>
    <property type="match status" value="1"/>
</dbReference>
<evidence type="ECO:0000313" key="5">
    <source>
        <dbReference type="EMBL" id="TSJ37318.1"/>
    </source>
</evidence>
<dbReference type="GO" id="GO:0016887">
    <property type="term" value="F:ATP hydrolysis activity"/>
    <property type="evidence" value="ECO:0007669"/>
    <property type="project" value="InterPro"/>
</dbReference>
<dbReference type="PROSITE" id="PS50893">
    <property type="entry name" value="ABC_TRANSPORTER_2"/>
    <property type="match status" value="1"/>
</dbReference>
<dbReference type="Gene3D" id="3.40.50.300">
    <property type="entry name" value="P-loop containing nucleotide triphosphate hydrolases"/>
    <property type="match status" value="1"/>
</dbReference>
<gene>
    <name evidence="5" type="ORF">FO440_21385</name>
</gene>
<comment type="caution">
    <text evidence="5">The sequence shown here is derived from an EMBL/GenBank/DDBJ whole genome shotgun (WGS) entry which is preliminary data.</text>
</comment>
<dbReference type="InterPro" id="IPR003593">
    <property type="entry name" value="AAA+_ATPase"/>
</dbReference>
<name>A0A556MBZ4_9SPHI</name>
<dbReference type="EMBL" id="VLPK01000005">
    <property type="protein sequence ID" value="TSJ37318.1"/>
    <property type="molecule type" value="Genomic_DNA"/>
</dbReference>
<keyword evidence="2" id="KW-0547">Nucleotide-binding</keyword>
<reference evidence="5 6" key="1">
    <citation type="submission" date="2019-07" db="EMBL/GenBank/DDBJ databases">
        <authorList>
            <person name="Huq M.A."/>
        </authorList>
    </citation>
    <scope>NUCLEOTIDE SEQUENCE [LARGE SCALE GENOMIC DNA]</scope>
    <source>
        <strain evidence="5 6">MAH-19</strain>
    </source>
</reference>
<protein>
    <submittedName>
        <fullName evidence="5">ATP-binding cassette domain-containing protein</fullName>
    </submittedName>
</protein>
<dbReference type="InterPro" id="IPR027417">
    <property type="entry name" value="P-loop_NTPase"/>
</dbReference>
<evidence type="ECO:0000313" key="6">
    <source>
        <dbReference type="Proteomes" id="UP000318733"/>
    </source>
</evidence>
<keyword evidence="1" id="KW-0813">Transport</keyword>
<dbReference type="Proteomes" id="UP000318733">
    <property type="component" value="Unassembled WGS sequence"/>
</dbReference>
<organism evidence="5 6">
    <name type="scientific">Mucilaginibacter corticis</name>
    <dbReference type="NCBI Taxonomy" id="2597670"/>
    <lineage>
        <taxon>Bacteria</taxon>
        <taxon>Pseudomonadati</taxon>
        <taxon>Bacteroidota</taxon>
        <taxon>Sphingobacteriia</taxon>
        <taxon>Sphingobacteriales</taxon>
        <taxon>Sphingobacteriaceae</taxon>
        <taxon>Mucilaginibacter</taxon>
    </lineage>
</organism>
<dbReference type="InterPro" id="IPR003439">
    <property type="entry name" value="ABC_transporter-like_ATP-bd"/>
</dbReference>
<keyword evidence="3 5" id="KW-0067">ATP-binding</keyword>
<dbReference type="RefSeq" id="WP_144250352.1">
    <property type="nucleotide sequence ID" value="NZ_VLPK01000005.1"/>
</dbReference>
<dbReference type="InterPro" id="IPR050153">
    <property type="entry name" value="Metal_Ion_Import_ABC"/>
</dbReference>
<evidence type="ECO:0000256" key="1">
    <source>
        <dbReference type="ARBA" id="ARBA00022448"/>
    </source>
</evidence>
<dbReference type="SMART" id="SM00382">
    <property type="entry name" value="AAA"/>
    <property type="match status" value="1"/>
</dbReference>
<evidence type="ECO:0000259" key="4">
    <source>
        <dbReference type="PROSITE" id="PS50893"/>
    </source>
</evidence>
<accession>A0A556MBZ4</accession>
<proteinExistence type="predicted"/>
<dbReference type="Pfam" id="PF00005">
    <property type="entry name" value="ABC_tran"/>
    <property type="match status" value="1"/>
</dbReference>
<evidence type="ECO:0000256" key="2">
    <source>
        <dbReference type="ARBA" id="ARBA00022741"/>
    </source>
</evidence>
<dbReference type="SUPFAM" id="SSF52540">
    <property type="entry name" value="P-loop containing nucleoside triphosphate hydrolases"/>
    <property type="match status" value="1"/>
</dbReference>
<dbReference type="GO" id="GO:0005524">
    <property type="term" value="F:ATP binding"/>
    <property type="evidence" value="ECO:0007669"/>
    <property type="project" value="UniProtKB-KW"/>
</dbReference>
<keyword evidence="6" id="KW-1185">Reference proteome</keyword>